<dbReference type="EMBL" id="GG663738">
    <property type="protein sequence ID" value="EEH57556.1"/>
    <property type="molecule type" value="Genomic_DNA"/>
</dbReference>
<dbReference type="GO" id="GO:0000407">
    <property type="term" value="C:phagophore assembly site"/>
    <property type="evidence" value="ECO:0007669"/>
    <property type="project" value="TreeGrafter"/>
</dbReference>
<keyword evidence="5" id="KW-1185">Reference proteome</keyword>
<dbReference type="GO" id="GO:1990316">
    <property type="term" value="C:Atg1/ULK1 kinase complex"/>
    <property type="evidence" value="ECO:0007669"/>
    <property type="project" value="TreeGrafter"/>
</dbReference>
<dbReference type="eggNOG" id="KOG4493">
    <property type="taxonomic scope" value="Eukaryota"/>
</dbReference>
<dbReference type="GO" id="GO:0000045">
    <property type="term" value="P:autophagosome assembly"/>
    <property type="evidence" value="ECO:0007669"/>
    <property type="project" value="TreeGrafter"/>
</dbReference>
<keyword evidence="3" id="KW-0072">Autophagy</keyword>
<gene>
    <name evidence="4" type="ORF">MICPUCDRAFT_56956</name>
</gene>
<protein>
    <recommendedName>
        <fullName evidence="2">Autophagy-related protein 101</fullName>
    </recommendedName>
</protein>
<reference evidence="4 5" key="1">
    <citation type="journal article" date="2009" name="Science">
        <title>Green evolution and dynamic adaptations revealed by genomes of the marine picoeukaryotes Micromonas.</title>
        <authorList>
            <person name="Worden A.Z."/>
            <person name="Lee J.H."/>
            <person name="Mock T."/>
            <person name="Rouze P."/>
            <person name="Simmons M.P."/>
            <person name="Aerts A.L."/>
            <person name="Allen A.E."/>
            <person name="Cuvelier M.L."/>
            <person name="Derelle E."/>
            <person name="Everett M.V."/>
            <person name="Foulon E."/>
            <person name="Grimwood J."/>
            <person name="Gundlach H."/>
            <person name="Henrissat B."/>
            <person name="Napoli C."/>
            <person name="McDonald S.M."/>
            <person name="Parker M.S."/>
            <person name="Rombauts S."/>
            <person name="Salamov A."/>
            <person name="Von Dassow P."/>
            <person name="Badger J.H."/>
            <person name="Coutinho P.M."/>
            <person name="Demir E."/>
            <person name="Dubchak I."/>
            <person name="Gentemann C."/>
            <person name="Eikrem W."/>
            <person name="Gready J.E."/>
            <person name="John U."/>
            <person name="Lanier W."/>
            <person name="Lindquist E.A."/>
            <person name="Lucas S."/>
            <person name="Mayer K.F."/>
            <person name="Moreau H."/>
            <person name="Not F."/>
            <person name="Otillar R."/>
            <person name="Panaud O."/>
            <person name="Pangilinan J."/>
            <person name="Paulsen I."/>
            <person name="Piegu B."/>
            <person name="Poliakov A."/>
            <person name="Robbens S."/>
            <person name="Schmutz J."/>
            <person name="Toulza E."/>
            <person name="Wyss T."/>
            <person name="Zelensky A."/>
            <person name="Zhou K."/>
            <person name="Armbrust E.V."/>
            <person name="Bhattacharya D."/>
            <person name="Goodenough U.W."/>
            <person name="Van de Peer Y."/>
            <person name="Grigoriev I.V."/>
        </authorList>
    </citation>
    <scope>NUCLEOTIDE SEQUENCE [LARGE SCALE GENOMIC DNA]</scope>
    <source>
        <strain evidence="4 5">CCMP1545</strain>
    </source>
</reference>
<dbReference type="GO" id="GO:0019901">
    <property type="term" value="F:protein kinase binding"/>
    <property type="evidence" value="ECO:0007669"/>
    <property type="project" value="TreeGrafter"/>
</dbReference>
<dbReference type="Pfam" id="PF07855">
    <property type="entry name" value="ATG101"/>
    <property type="match status" value="1"/>
</dbReference>
<evidence type="ECO:0000313" key="5">
    <source>
        <dbReference type="Proteomes" id="UP000001876"/>
    </source>
</evidence>
<evidence type="ECO:0000256" key="2">
    <source>
        <dbReference type="ARBA" id="ARBA00018874"/>
    </source>
</evidence>
<evidence type="ECO:0000256" key="1">
    <source>
        <dbReference type="ARBA" id="ARBA00007130"/>
    </source>
</evidence>
<dbReference type="Proteomes" id="UP000001876">
    <property type="component" value="Unassembled WGS sequence"/>
</dbReference>
<accession>C1MPM1</accession>
<dbReference type="KEGG" id="mpp:MICPUCDRAFT_56956"/>
<evidence type="ECO:0000313" key="4">
    <source>
        <dbReference type="EMBL" id="EEH57556.1"/>
    </source>
</evidence>
<sequence>MNCEVFTLPPLRCEARQAKEALRALTHTILLARALGPCAPSDVDSALFPDLTYVTCGDADVERVVEARLGAFASWTAKRGRDVARRGGDAREIYARVCVSFFERDRGDRGGGLGGSGSGSGAWEQWRIPIEVTLESGDGGEGDDAAAARAREERSLALRDEIRGAITHALTLANERVAHVPPVTRAGAVSFPFEISLPGDGASGTLGTLRRVMLASSPPAMLT</sequence>
<dbReference type="OMA" id="VCWEIWT"/>
<proteinExistence type="inferred from homology"/>
<dbReference type="InterPro" id="IPR012445">
    <property type="entry name" value="ATG101"/>
</dbReference>
<dbReference type="GeneID" id="9683057"/>
<dbReference type="AlphaFoldDB" id="C1MPM1"/>
<dbReference type="STRING" id="564608.C1MPM1"/>
<organism evidence="5">
    <name type="scientific">Micromonas pusilla (strain CCMP1545)</name>
    <name type="common">Picoplanktonic green alga</name>
    <dbReference type="NCBI Taxonomy" id="564608"/>
    <lineage>
        <taxon>Eukaryota</taxon>
        <taxon>Viridiplantae</taxon>
        <taxon>Chlorophyta</taxon>
        <taxon>Mamiellophyceae</taxon>
        <taxon>Mamiellales</taxon>
        <taxon>Mamiellaceae</taxon>
        <taxon>Micromonas</taxon>
    </lineage>
</organism>
<evidence type="ECO:0000256" key="3">
    <source>
        <dbReference type="ARBA" id="ARBA00023006"/>
    </source>
</evidence>
<dbReference type="OrthoDB" id="10259639at2759"/>
<comment type="similarity">
    <text evidence="1">Belongs to the ATG101 family.</text>
</comment>
<dbReference type="PANTHER" id="PTHR13292">
    <property type="entry name" value="AUTOPHAGY-RELATED PROTEIN 101"/>
    <property type="match status" value="1"/>
</dbReference>
<dbReference type="PANTHER" id="PTHR13292:SF0">
    <property type="entry name" value="AUTOPHAGY-RELATED PROTEIN 101"/>
    <property type="match status" value="1"/>
</dbReference>
<name>C1MPM1_MICPC</name>
<dbReference type="RefSeq" id="XP_003057605.1">
    <property type="nucleotide sequence ID" value="XM_003057559.1"/>
</dbReference>